<dbReference type="GO" id="GO:0071555">
    <property type="term" value="P:cell wall organization"/>
    <property type="evidence" value="ECO:0007669"/>
    <property type="project" value="UniProtKB-KW"/>
</dbReference>
<dbReference type="RefSeq" id="WP_259054186.1">
    <property type="nucleotide sequence ID" value="NZ_JANUCT010000003.1"/>
</dbReference>
<keyword evidence="4 7" id="KW-0472">Membrane</keyword>
<dbReference type="PANTHER" id="PTHR30518:SF2">
    <property type="entry name" value="ENDOLYTIC MUREIN TRANSGLYCOSYLASE"/>
    <property type="match status" value="1"/>
</dbReference>
<comment type="catalytic activity">
    <reaction evidence="7">
        <text>a peptidoglycan chain = a peptidoglycan chain with N-acetyl-1,6-anhydromuramyl-[peptide] at the reducing end + a peptidoglycan chain with N-acetylglucosamine at the non-reducing end.</text>
        <dbReference type="EC" id="4.2.2.29"/>
    </reaction>
</comment>
<keyword evidence="3 7" id="KW-1133">Transmembrane helix</keyword>
<comment type="caution">
    <text evidence="8">The sequence shown here is derived from an EMBL/GenBank/DDBJ whole genome shotgun (WGS) entry which is preliminary data.</text>
</comment>
<dbReference type="EC" id="4.2.2.29" evidence="7"/>
<dbReference type="GO" id="GO:0009252">
    <property type="term" value="P:peptidoglycan biosynthetic process"/>
    <property type="evidence" value="ECO:0007669"/>
    <property type="project" value="UniProtKB-UniRule"/>
</dbReference>
<dbReference type="EMBL" id="JANUCT010000003">
    <property type="protein sequence ID" value="MCS3902638.1"/>
    <property type="molecule type" value="Genomic_DNA"/>
</dbReference>
<sequence length="344" mass="38975">MKRWLLRIAVFCLLLAMLAAVWLWQDMQRQLHAPMPVAETTTLEIKSGTSLRGLSQELVARGWLAQPYYLLLHARYTGDGGRIKAGEYAVTPGTTPQELLDQIVAGRVVQHTLTVVEGWNYRDLLRALRRHERIENTLAPELIDDPAGLMQALQLDDDHPEGRFYPDTYHFPSGTTDADFLRRAYRRMAETLAQEWQKRGADLPYDNAYEALIMASIIEKETAVPAERDEIAGVFVRRLQKGMRLQTDPTVIYAMGQQYDGNIRRKDLQIDSPYNTYVSDGLPPTPIALPGRESIHAALHPAAGSALYFVSRGDGSHYFSDTLREHNRAVAKYQLGRDIDLEKE</sequence>
<dbReference type="GO" id="GO:0008932">
    <property type="term" value="F:lytic endotransglycosylase activity"/>
    <property type="evidence" value="ECO:0007669"/>
    <property type="project" value="UniProtKB-UniRule"/>
</dbReference>
<dbReference type="NCBIfam" id="TIGR00247">
    <property type="entry name" value="endolytic transglycosylase MltG"/>
    <property type="match status" value="1"/>
</dbReference>
<keyword evidence="9" id="KW-1185">Reference proteome</keyword>
<dbReference type="InterPro" id="IPR003770">
    <property type="entry name" value="MLTG-like"/>
</dbReference>
<evidence type="ECO:0000256" key="6">
    <source>
        <dbReference type="ARBA" id="ARBA00023316"/>
    </source>
</evidence>
<comment type="function">
    <text evidence="7">Functions as a peptidoglycan terminase that cleaves nascent peptidoglycan strands endolytically to terminate their elongation.</text>
</comment>
<keyword evidence="1 7" id="KW-1003">Cell membrane</keyword>
<keyword evidence="5 7" id="KW-0456">Lyase</keyword>
<evidence type="ECO:0000313" key="8">
    <source>
        <dbReference type="EMBL" id="MCS3902638.1"/>
    </source>
</evidence>
<accession>A0AAE3HLI5</accession>
<dbReference type="HAMAP" id="MF_02065">
    <property type="entry name" value="MltG"/>
    <property type="match status" value="1"/>
</dbReference>
<protein>
    <recommendedName>
        <fullName evidence="7">Endolytic murein transglycosylase</fullName>
        <ecNumber evidence="7">4.2.2.29</ecNumber>
    </recommendedName>
    <alternativeName>
        <fullName evidence="7">Peptidoglycan lytic transglycosylase</fullName>
    </alternativeName>
    <alternativeName>
        <fullName evidence="7">Peptidoglycan polymerization terminase</fullName>
    </alternativeName>
</protein>
<dbReference type="GO" id="GO:0005886">
    <property type="term" value="C:plasma membrane"/>
    <property type="evidence" value="ECO:0007669"/>
    <property type="project" value="UniProtKB-UniRule"/>
</dbReference>
<evidence type="ECO:0000313" key="9">
    <source>
        <dbReference type="Proteomes" id="UP001204445"/>
    </source>
</evidence>
<dbReference type="AlphaFoldDB" id="A0AAE3HLI5"/>
<evidence type="ECO:0000256" key="5">
    <source>
        <dbReference type="ARBA" id="ARBA00023239"/>
    </source>
</evidence>
<comment type="similarity">
    <text evidence="7">Belongs to the transglycosylase MltG family.</text>
</comment>
<dbReference type="Gene3D" id="3.30.160.60">
    <property type="entry name" value="Classic Zinc Finger"/>
    <property type="match status" value="1"/>
</dbReference>
<dbReference type="Pfam" id="PF02618">
    <property type="entry name" value="YceG"/>
    <property type="match status" value="1"/>
</dbReference>
<dbReference type="Gene3D" id="3.30.1490.480">
    <property type="entry name" value="Endolytic murein transglycosylase"/>
    <property type="match status" value="1"/>
</dbReference>
<evidence type="ECO:0000256" key="1">
    <source>
        <dbReference type="ARBA" id="ARBA00022475"/>
    </source>
</evidence>
<proteinExistence type="inferred from homology"/>
<feature type="site" description="Important for catalytic activity" evidence="7">
    <location>
        <position position="221"/>
    </location>
</feature>
<evidence type="ECO:0000256" key="3">
    <source>
        <dbReference type="ARBA" id="ARBA00022989"/>
    </source>
</evidence>
<keyword evidence="2 7" id="KW-0812">Transmembrane</keyword>
<evidence type="ECO:0000256" key="7">
    <source>
        <dbReference type="HAMAP-Rule" id="MF_02065"/>
    </source>
</evidence>
<evidence type="ECO:0000256" key="2">
    <source>
        <dbReference type="ARBA" id="ARBA00022692"/>
    </source>
</evidence>
<dbReference type="CDD" id="cd08010">
    <property type="entry name" value="MltG_like"/>
    <property type="match status" value="1"/>
</dbReference>
<dbReference type="Proteomes" id="UP001204445">
    <property type="component" value="Unassembled WGS sequence"/>
</dbReference>
<organism evidence="8 9">
    <name type="scientific">Methylohalomonas lacus</name>
    <dbReference type="NCBI Taxonomy" id="398773"/>
    <lineage>
        <taxon>Bacteria</taxon>
        <taxon>Pseudomonadati</taxon>
        <taxon>Pseudomonadota</taxon>
        <taxon>Gammaproteobacteria</taxon>
        <taxon>Methylohalomonadales</taxon>
        <taxon>Methylohalomonadaceae</taxon>
        <taxon>Methylohalomonas</taxon>
    </lineage>
</organism>
<gene>
    <name evidence="7" type="primary">mltG</name>
    <name evidence="8" type="ORF">J2T55_000642</name>
</gene>
<keyword evidence="7" id="KW-0997">Cell inner membrane</keyword>
<dbReference type="PANTHER" id="PTHR30518">
    <property type="entry name" value="ENDOLYTIC MUREIN TRANSGLYCOSYLASE"/>
    <property type="match status" value="1"/>
</dbReference>
<name>A0AAE3HLI5_9GAMM</name>
<evidence type="ECO:0000256" key="4">
    <source>
        <dbReference type="ARBA" id="ARBA00023136"/>
    </source>
</evidence>
<reference evidence="8" key="1">
    <citation type="submission" date="2022-08" db="EMBL/GenBank/DDBJ databases">
        <title>Genomic Encyclopedia of Type Strains, Phase III (KMG-III): the genomes of soil and plant-associated and newly described type strains.</title>
        <authorList>
            <person name="Whitman W."/>
        </authorList>
    </citation>
    <scope>NUCLEOTIDE SEQUENCE</scope>
    <source>
        <strain evidence="8">HMT 1</strain>
    </source>
</reference>
<keyword evidence="6 7" id="KW-0961">Cell wall biogenesis/degradation</keyword>